<protein>
    <submittedName>
        <fullName evidence="4">Sporulation initiation inhibitor Soj</fullName>
    </submittedName>
</protein>
<evidence type="ECO:0000313" key="5">
    <source>
        <dbReference type="Proteomes" id="UP000650511"/>
    </source>
</evidence>
<dbReference type="AlphaFoldDB" id="A0A8J3ESK5"/>
<evidence type="ECO:0000259" key="3">
    <source>
        <dbReference type="Pfam" id="PF13614"/>
    </source>
</evidence>
<reference evidence="4" key="1">
    <citation type="journal article" date="2014" name="Int. J. Syst. Evol. Microbiol.">
        <title>Complete genome sequence of Corynebacterium casei LMG S-19264T (=DSM 44701T), isolated from a smear-ripened cheese.</title>
        <authorList>
            <consortium name="US DOE Joint Genome Institute (JGI-PGF)"/>
            <person name="Walter F."/>
            <person name="Albersmeier A."/>
            <person name="Kalinowski J."/>
            <person name="Ruckert C."/>
        </authorList>
    </citation>
    <scope>NUCLEOTIDE SEQUENCE</scope>
    <source>
        <strain evidence="4">CGMCC 1.14988</strain>
    </source>
</reference>
<sequence length="280" mass="29922">MVCVANQKGGVGKTTTTVSLAAALAELGARVLLIDLDPQGNATTGFGLRVEEGAPSIYQVLVDGMAIRDARLSTELANLDVLPSSLDLAGAEVELVPAFSREQRMRRAVEDVRGEYDVIFVDCPPSLGLLTINALVAADQVLVPIQCEYYALEGLGQLMRTVQLVGDNLNRELALGGVVLTMYDARTNLSQQVVDEVRDFFGEQAYSTVIPRTVRLSEAPSFGQPITVFDPHSRGSRAYQRLAREVGERLGLPVAAPQNSALDRLLGGAAPVGTDDVKDA</sequence>
<dbReference type="CDD" id="cd02042">
    <property type="entry name" value="ParAB_family"/>
    <property type="match status" value="1"/>
</dbReference>
<dbReference type="Gene3D" id="3.40.50.300">
    <property type="entry name" value="P-loop containing nucleotide triphosphate hydrolases"/>
    <property type="match status" value="1"/>
</dbReference>
<dbReference type="PANTHER" id="PTHR13696:SF52">
    <property type="entry name" value="PARA FAMILY PROTEIN CT_582"/>
    <property type="match status" value="1"/>
</dbReference>
<dbReference type="Proteomes" id="UP000650511">
    <property type="component" value="Unassembled WGS sequence"/>
</dbReference>
<dbReference type="InterPro" id="IPR027417">
    <property type="entry name" value="P-loop_NTPase"/>
</dbReference>
<evidence type="ECO:0000256" key="2">
    <source>
        <dbReference type="ARBA" id="ARBA00059092"/>
    </source>
</evidence>
<feature type="domain" description="AAA" evidence="3">
    <location>
        <begin position="2"/>
        <end position="174"/>
    </location>
</feature>
<organism evidence="4 5">
    <name type="scientific">Egicoccus halophilus</name>
    <dbReference type="NCBI Taxonomy" id="1670830"/>
    <lineage>
        <taxon>Bacteria</taxon>
        <taxon>Bacillati</taxon>
        <taxon>Actinomycetota</taxon>
        <taxon>Nitriliruptoria</taxon>
        <taxon>Egicoccales</taxon>
        <taxon>Egicoccaceae</taxon>
        <taxon>Egicoccus</taxon>
    </lineage>
</organism>
<accession>A0A8J3ESK5</accession>
<dbReference type="PANTHER" id="PTHR13696">
    <property type="entry name" value="P-LOOP CONTAINING NUCLEOSIDE TRIPHOSPHATE HYDROLASE"/>
    <property type="match status" value="1"/>
</dbReference>
<keyword evidence="5" id="KW-1185">Reference proteome</keyword>
<dbReference type="EMBL" id="BMHA01000001">
    <property type="protein sequence ID" value="GGI03124.1"/>
    <property type="molecule type" value="Genomic_DNA"/>
</dbReference>
<comment type="similarity">
    <text evidence="1">Belongs to the ParA family.</text>
</comment>
<comment type="function">
    <text evidence="2">May play a role in septum formation.</text>
</comment>
<dbReference type="InterPro" id="IPR050678">
    <property type="entry name" value="DNA_Partitioning_ATPase"/>
</dbReference>
<comment type="caution">
    <text evidence="4">The sequence shown here is derived from an EMBL/GenBank/DDBJ whole genome shotgun (WGS) entry which is preliminary data.</text>
</comment>
<dbReference type="Pfam" id="PF13614">
    <property type="entry name" value="AAA_31"/>
    <property type="match status" value="1"/>
</dbReference>
<evidence type="ECO:0000256" key="1">
    <source>
        <dbReference type="ARBA" id="ARBA00006976"/>
    </source>
</evidence>
<proteinExistence type="inferred from homology"/>
<reference evidence="4" key="2">
    <citation type="submission" date="2020-09" db="EMBL/GenBank/DDBJ databases">
        <authorList>
            <person name="Sun Q."/>
            <person name="Zhou Y."/>
        </authorList>
    </citation>
    <scope>NUCLEOTIDE SEQUENCE</scope>
    <source>
        <strain evidence="4">CGMCC 1.14988</strain>
    </source>
</reference>
<dbReference type="OrthoDB" id="9815116at2"/>
<evidence type="ECO:0000313" key="4">
    <source>
        <dbReference type="EMBL" id="GGI03124.1"/>
    </source>
</evidence>
<dbReference type="SUPFAM" id="SSF52540">
    <property type="entry name" value="P-loop containing nucleoside triphosphate hydrolases"/>
    <property type="match status" value="1"/>
</dbReference>
<dbReference type="RefSeq" id="WP_130648304.1">
    <property type="nucleotide sequence ID" value="NZ_BMHA01000001.1"/>
</dbReference>
<gene>
    <name evidence="4" type="ORF">GCM10011354_02700</name>
</gene>
<dbReference type="FunFam" id="3.40.50.300:FF:000285">
    <property type="entry name" value="Sporulation initiation inhibitor Soj"/>
    <property type="match status" value="1"/>
</dbReference>
<name>A0A8J3ESK5_9ACTN</name>
<dbReference type="InterPro" id="IPR025669">
    <property type="entry name" value="AAA_dom"/>
</dbReference>